<comment type="caution">
    <text evidence="3">The sequence shown here is derived from an EMBL/GenBank/DDBJ whole genome shotgun (WGS) entry which is preliminary data.</text>
</comment>
<evidence type="ECO:0000313" key="4">
    <source>
        <dbReference type="Proteomes" id="UP000440668"/>
    </source>
</evidence>
<organism evidence="3 4">
    <name type="scientific">Cellulosimicrobium composti</name>
    <dbReference type="NCBI Taxonomy" id="2672572"/>
    <lineage>
        <taxon>Bacteria</taxon>
        <taxon>Bacillati</taxon>
        <taxon>Actinomycetota</taxon>
        <taxon>Actinomycetes</taxon>
        <taxon>Micrococcales</taxon>
        <taxon>Promicromonosporaceae</taxon>
        <taxon>Cellulosimicrobium</taxon>
    </lineage>
</organism>
<evidence type="ECO:0000256" key="1">
    <source>
        <dbReference type="SAM" id="MobiDB-lite"/>
    </source>
</evidence>
<dbReference type="AlphaFoldDB" id="A0A6N7ZKV1"/>
<feature type="region of interest" description="Disordered" evidence="1">
    <location>
        <begin position="25"/>
        <end position="55"/>
    </location>
</feature>
<protein>
    <submittedName>
        <fullName evidence="3">Uncharacterized protein</fullName>
    </submittedName>
</protein>
<dbReference type="Proteomes" id="UP000440668">
    <property type="component" value="Unassembled WGS sequence"/>
</dbReference>
<dbReference type="RefSeq" id="WP_155099705.1">
    <property type="nucleotide sequence ID" value="NZ_WMKA01000038.1"/>
</dbReference>
<sequence length="210" mass="21603">MKTAPAALAATLALALVVAGCAPAVEPSPGEAPSPVSTPSKAPSTDAPTEAEVAPTAPEEAVLVHPGADEVADQVAAVMWASDTRTDNDASAAAGRAAEWLTPQLAQTATQAVPTGADWLELVEHEGTLVPEVVDVDEGMDAPQDTESSAVRTRLVTLTPTGRDGWVGEPRILVATLTLVRETQDAPWLVEALTVDESLNGTPDDPQDFG</sequence>
<keyword evidence="2" id="KW-0732">Signal</keyword>
<evidence type="ECO:0000313" key="3">
    <source>
        <dbReference type="EMBL" id="MTG90121.1"/>
    </source>
</evidence>
<accession>A0A6N7ZKV1</accession>
<gene>
    <name evidence="3" type="ORF">GJV82_14370</name>
</gene>
<evidence type="ECO:0000256" key="2">
    <source>
        <dbReference type="SAM" id="SignalP"/>
    </source>
</evidence>
<dbReference type="PROSITE" id="PS51257">
    <property type="entry name" value="PROKAR_LIPOPROTEIN"/>
    <property type="match status" value="1"/>
</dbReference>
<feature type="signal peptide" evidence="2">
    <location>
        <begin position="1"/>
        <end position="24"/>
    </location>
</feature>
<dbReference type="EMBL" id="WMKA01000038">
    <property type="protein sequence ID" value="MTG90121.1"/>
    <property type="molecule type" value="Genomic_DNA"/>
</dbReference>
<name>A0A6N7ZKV1_9MICO</name>
<proteinExistence type="predicted"/>
<reference evidence="3 4" key="1">
    <citation type="submission" date="2019-11" db="EMBL/GenBank/DDBJ databases">
        <title>Cellulosimicrobium composti sp. nov. isolated from a compost.</title>
        <authorList>
            <person name="Yang Y."/>
        </authorList>
    </citation>
    <scope>NUCLEOTIDE SEQUENCE [LARGE SCALE GENOMIC DNA]</scope>
    <source>
        <strain evidence="3 4">BIT-GX5</strain>
    </source>
</reference>
<feature type="chain" id="PRO_5027039422" evidence="2">
    <location>
        <begin position="25"/>
        <end position="210"/>
    </location>
</feature>